<evidence type="ECO:0000313" key="1">
    <source>
        <dbReference type="Ensembl" id="ENSEBUP00000019409.1"/>
    </source>
</evidence>
<organism evidence="1 2">
    <name type="scientific">Eptatretus burgeri</name>
    <name type="common">Inshore hagfish</name>
    <dbReference type="NCBI Taxonomy" id="7764"/>
    <lineage>
        <taxon>Eukaryota</taxon>
        <taxon>Metazoa</taxon>
        <taxon>Chordata</taxon>
        <taxon>Craniata</taxon>
        <taxon>Vertebrata</taxon>
        <taxon>Cyclostomata</taxon>
        <taxon>Myxini</taxon>
        <taxon>Myxiniformes</taxon>
        <taxon>Myxinidae</taxon>
        <taxon>Eptatretinae</taxon>
        <taxon>Eptatretus</taxon>
    </lineage>
</organism>
<reference evidence="1" key="2">
    <citation type="submission" date="2025-09" db="UniProtKB">
        <authorList>
            <consortium name="Ensembl"/>
        </authorList>
    </citation>
    <scope>IDENTIFICATION</scope>
</reference>
<dbReference type="Ensembl" id="ENSEBUT00000019986.1">
    <property type="protein sequence ID" value="ENSEBUP00000019409.1"/>
    <property type="gene ID" value="ENSEBUG00000012067.1"/>
</dbReference>
<dbReference type="Proteomes" id="UP000694388">
    <property type="component" value="Unplaced"/>
</dbReference>
<name>A0A8C4WY52_EPTBU</name>
<accession>A0A8C4WY52</accession>
<sequence>MAGYTEDPWKLRVLDAKQRVRRAQVLDVEGNDREAFCTYLGGIACLAQLLENATRVKDSKERLTHGEEQLLQILESCVERVKTLATQPGFSTTHVNTCRPPASANQYSGSRVDNEHVGAENYPPATPGEDNLVLMLIPHDLMATLPTPDEFKGSLQLHATCSARELGPMDKAKLENRRLADLFKKRMSSLEPKYHGQQTSLSLGLHRKMMENERIAKAHEDAIKKKRAEQRLSFQQLADRKFAASEQEEKAFYTNVLEYQQENSWLNNWCCGLQYDAP</sequence>
<keyword evidence="2" id="KW-1185">Reference proteome</keyword>
<protein>
    <submittedName>
        <fullName evidence="1">Uncharacterized protein</fullName>
    </submittedName>
</protein>
<reference evidence="1" key="1">
    <citation type="submission" date="2025-08" db="UniProtKB">
        <authorList>
            <consortium name="Ensembl"/>
        </authorList>
    </citation>
    <scope>IDENTIFICATION</scope>
</reference>
<evidence type="ECO:0000313" key="2">
    <source>
        <dbReference type="Proteomes" id="UP000694388"/>
    </source>
</evidence>
<proteinExistence type="predicted"/>
<dbReference type="AlphaFoldDB" id="A0A8C4WY52"/>